<protein>
    <submittedName>
        <fullName evidence="1">Uncharacterized protein</fullName>
    </submittedName>
</protein>
<gene>
    <name evidence="1" type="ORF">ARMOST_14821</name>
</gene>
<evidence type="ECO:0000313" key="1">
    <source>
        <dbReference type="EMBL" id="SJL11418.1"/>
    </source>
</evidence>
<name>A0A284RRR9_ARMOS</name>
<keyword evidence="2" id="KW-1185">Reference proteome</keyword>
<evidence type="ECO:0000313" key="2">
    <source>
        <dbReference type="Proteomes" id="UP000219338"/>
    </source>
</evidence>
<sequence length="16" mass="1940">MPLPHIPRRHLKKSDD</sequence>
<reference evidence="2" key="1">
    <citation type="journal article" date="2017" name="Nat. Ecol. Evol.">
        <title>Genome expansion and lineage-specific genetic innovations in the forest pathogenic fungi Armillaria.</title>
        <authorList>
            <person name="Sipos G."/>
            <person name="Prasanna A.N."/>
            <person name="Walter M.C."/>
            <person name="O'Connor E."/>
            <person name="Balint B."/>
            <person name="Krizsan K."/>
            <person name="Kiss B."/>
            <person name="Hess J."/>
            <person name="Varga T."/>
            <person name="Slot J."/>
            <person name="Riley R."/>
            <person name="Boka B."/>
            <person name="Rigling D."/>
            <person name="Barry K."/>
            <person name="Lee J."/>
            <person name="Mihaltcheva S."/>
            <person name="LaButti K."/>
            <person name="Lipzen A."/>
            <person name="Waldron R."/>
            <person name="Moloney N.M."/>
            <person name="Sperisen C."/>
            <person name="Kredics L."/>
            <person name="Vagvoelgyi C."/>
            <person name="Patrignani A."/>
            <person name="Fitzpatrick D."/>
            <person name="Nagy I."/>
            <person name="Doyle S."/>
            <person name="Anderson J.B."/>
            <person name="Grigoriev I.V."/>
            <person name="Gueldener U."/>
            <person name="Muensterkoetter M."/>
            <person name="Nagy L.G."/>
        </authorList>
    </citation>
    <scope>NUCLEOTIDE SEQUENCE [LARGE SCALE GENOMIC DNA]</scope>
    <source>
        <strain evidence="2">C18/9</strain>
    </source>
</reference>
<dbReference type="AlphaFoldDB" id="A0A284RRR9"/>
<dbReference type="Proteomes" id="UP000219338">
    <property type="component" value="Unassembled WGS sequence"/>
</dbReference>
<accession>A0A284RRR9</accession>
<dbReference type="EMBL" id="FUEG01000014">
    <property type="protein sequence ID" value="SJL11418.1"/>
    <property type="molecule type" value="Genomic_DNA"/>
</dbReference>
<proteinExistence type="predicted"/>
<organism evidence="1 2">
    <name type="scientific">Armillaria ostoyae</name>
    <name type="common">Armillaria root rot fungus</name>
    <dbReference type="NCBI Taxonomy" id="47428"/>
    <lineage>
        <taxon>Eukaryota</taxon>
        <taxon>Fungi</taxon>
        <taxon>Dikarya</taxon>
        <taxon>Basidiomycota</taxon>
        <taxon>Agaricomycotina</taxon>
        <taxon>Agaricomycetes</taxon>
        <taxon>Agaricomycetidae</taxon>
        <taxon>Agaricales</taxon>
        <taxon>Marasmiineae</taxon>
        <taxon>Physalacriaceae</taxon>
        <taxon>Armillaria</taxon>
    </lineage>
</organism>